<keyword evidence="10" id="KW-1185">Reference proteome</keyword>
<dbReference type="OrthoDB" id="3378718at2"/>
<dbReference type="GO" id="GO:0004888">
    <property type="term" value="F:transmembrane signaling receptor activity"/>
    <property type="evidence" value="ECO:0007669"/>
    <property type="project" value="TreeGrafter"/>
</dbReference>
<dbReference type="FunFam" id="1.10.287.950:FF:000001">
    <property type="entry name" value="Methyl-accepting chemotaxis sensory transducer"/>
    <property type="match status" value="1"/>
</dbReference>
<evidence type="ECO:0000256" key="1">
    <source>
        <dbReference type="ARBA" id="ARBA00004370"/>
    </source>
</evidence>
<dbReference type="PROSITE" id="PS50111">
    <property type="entry name" value="CHEMOTAXIS_TRANSDUC_2"/>
    <property type="match status" value="1"/>
</dbReference>
<sequence length="843" mass="90173">MFFDRLLSRWNIQTKVLVFIVPFVLSISTVGLAGFYASRLLQNQMEVSNNVVETLGGFKNVYAAMTEFLQRTTAENKAALDSKISAQLGELKTTRANLGDGEGLTQIDAAIAGTEAIASRVEQLWKLNHDELELRATIETQTDQLATQKNDLLAFATKLRESLAGDESKAKTMLFQSEELIKGADFISEVVANFNSAATPDAKMAGLKSKMNELKAVGAYIVADLPYSRKNIGDMLTENIKQLATLVEQGDASDATIASIEQTINLLRPVSVRLQGATIIKAREASKLFVSLNQPIAEATALLNSTRQTVDIADGVELRSSRFLAASSGENMQKLQAALGGLARRADASAKSSTVPAELKAKLAAISPLTQAMGENARKLTTITTSRIEAFQLAAADINKIWSKLTEFGASQQEAAELDRQSANTFSITATLIGLVVAVIAAFGLISTFKGPLTRITNAMRQLASGDLNVVVEGGKRPDEIGDMARALGVFKDNAAAKIRAEAEGEQVRAQSEADRARNDAEKQQAEQDVQFAVTELASGLERLANGDVSNTLDRPFAGQMDQLRSDFNRSLNRLKETISLIQGNVTAIQGNVQQMASSTDDLSRRTETQAASLEETAAAVNEVTSNVRQAAEKAREVNAIVGETRTNAEKSAVVVGNAVSAMGRIEDASKKIEQIISVIEEIAFQTNLLALNAGVEAARAGEAGKGFAVVAQEVRELAQRSGRAAKDIKTLINTSTEEVNAGSRLVQETGAALTVISQQIATISAHVEGIASASRDQSAALGEVNGAVGQMDSLTQQNAAMVEETSAASRQLADEADQLVSLLQQFRIDDVPQQVTRREWAA</sequence>
<evidence type="ECO:0000259" key="7">
    <source>
        <dbReference type="PROSITE" id="PS50111"/>
    </source>
</evidence>
<feature type="transmembrane region" description="Helical" evidence="6">
    <location>
        <begin position="426"/>
        <end position="446"/>
    </location>
</feature>
<name>A0A1Q8ZV00_9HYPH</name>
<dbReference type="SUPFAM" id="SSF58104">
    <property type="entry name" value="Methyl-accepting chemotaxis protein (MCP) signaling domain"/>
    <property type="match status" value="1"/>
</dbReference>
<feature type="domain" description="HAMP" evidence="8">
    <location>
        <begin position="528"/>
        <end position="580"/>
    </location>
</feature>
<dbReference type="PROSITE" id="PS50885">
    <property type="entry name" value="HAMP"/>
    <property type="match status" value="2"/>
</dbReference>
<feature type="transmembrane region" description="Helical" evidence="6">
    <location>
        <begin position="16"/>
        <end position="37"/>
    </location>
</feature>
<comment type="caution">
    <text evidence="9">The sequence shown here is derived from an EMBL/GenBank/DDBJ whole genome shotgun (WGS) entry which is preliminary data.</text>
</comment>
<keyword evidence="6" id="KW-1133">Transmembrane helix</keyword>
<dbReference type="SMART" id="SM00304">
    <property type="entry name" value="HAMP"/>
    <property type="match status" value="2"/>
</dbReference>
<dbReference type="SUPFAM" id="SSF158472">
    <property type="entry name" value="HAMP domain-like"/>
    <property type="match status" value="1"/>
</dbReference>
<dbReference type="Proteomes" id="UP000186894">
    <property type="component" value="Unassembled WGS sequence"/>
</dbReference>
<dbReference type="STRING" id="1867956.BJF95_11735"/>
<dbReference type="Gene3D" id="6.10.340.10">
    <property type="match status" value="1"/>
</dbReference>
<evidence type="ECO:0000256" key="4">
    <source>
        <dbReference type="PROSITE-ProRule" id="PRU00284"/>
    </source>
</evidence>
<evidence type="ECO:0000259" key="8">
    <source>
        <dbReference type="PROSITE" id="PS50885"/>
    </source>
</evidence>
<protein>
    <recommendedName>
        <fullName evidence="11">Chemotaxis protein</fullName>
    </recommendedName>
</protein>
<evidence type="ECO:0000313" key="9">
    <source>
        <dbReference type="EMBL" id="OLP45779.1"/>
    </source>
</evidence>
<dbReference type="SMART" id="SM00283">
    <property type="entry name" value="MA"/>
    <property type="match status" value="1"/>
</dbReference>
<feature type="domain" description="HAMP" evidence="8">
    <location>
        <begin position="447"/>
        <end position="500"/>
    </location>
</feature>
<evidence type="ECO:0000256" key="5">
    <source>
        <dbReference type="SAM" id="MobiDB-lite"/>
    </source>
</evidence>
<dbReference type="CDD" id="cd06225">
    <property type="entry name" value="HAMP"/>
    <property type="match status" value="1"/>
</dbReference>
<keyword evidence="4" id="KW-0807">Transducer</keyword>
<evidence type="ECO:0000256" key="2">
    <source>
        <dbReference type="ARBA" id="ARBA00022500"/>
    </source>
</evidence>
<organism evidence="9 10">
    <name type="scientific">Rhizobium oryziradicis</name>
    <dbReference type="NCBI Taxonomy" id="1867956"/>
    <lineage>
        <taxon>Bacteria</taxon>
        <taxon>Pseudomonadati</taxon>
        <taxon>Pseudomonadota</taxon>
        <taxon>Alphaproteobacteria</taxon>
        <taxon>Hyphomicrobiales</taxon>
        <taxon>Rhizobiaceae</taxon>
        <taxon>Rhizobium/Agrobacterium group</taxon>
        <taxon>Rhizobium</taxon>
    </lineage>
</organism>
<feature type="region of interest" description="Disordered" evidence="5">
    <location>
        <begin position="503"/>
        <end position="527"/>
    </location>
</feature>
<dbReference type="AlphaFoldDB" id="A0A1Q8ZV00"/>
<keyword evidence="2" id="KW-0145">Chemotaxis</keyword>
<accession>A0A1Q8ZV00</accession>
<dbReference type="InterPro" id="IPR004089">
    <property type="entry name" value="MCPsignal_dom"/>
</dbReference>
<evidence type="ECO:0000256" key="3">
    <source>
        <dbReference type="ARBA" id="ARBA00029447"/>
    </source>
</evidence>
<dbReference type="Pfam" id="PF00015">
    <property type="entry name" value="MCPsignal"/>
    <property type="match status" value="1"/>
</dbReference>
<dbReference type="PANTHER" id="PTHR43531">
    <property type="entry name" value="PROTEIN ICFG"/>
    <property type="match status" value="1"/>
</dbReference>
<dbReference type="CDD" id="cd11386">
    <property type="entry name" value="MCP_signal"/>
    <property type="match status" value="1"/>
</dbReference>
<evidence type="ECO:0000313" key="10">
    <source>
        <dbReference type="Proteomes" id="UP000186894"/>
    </source>
</evidence>
<keyword evidence="6" id="KW-0812">Transmembrane</keyword>
<dbReference type="EMBL" id="MKIM01000024">
    <property type="protein sequence ID" value="OLP45779.1"/>
    <property type="molecule type" value="Genomic_DNA"/>
</dbReference>
<evidence type="ECO:0000256" key="6">
    <source>
        <dbReference type="SAM" id="Phobius"/>
    </source>
</evidence>
<dbReference type="InterPro" id="IPR003660">
    <property type="entry name" value="HAMP_dom"/>
</dbReference>
<dbReference type="GO" id="GO:0007165">
    <property type="term" value="P:signal transduction"/>
    <property type="evidence" value="ECO:0007669"/>
    <property type="project" value="UniProtKB-KW"/>
</dbReference>
<dbReference type="Gene3D" id="1.10.287.950">
    <property type="entry name" value="Methyl-accepting chemotaxis protein"/>
    <property type="match status" value="1"/>
</dbReference>
<comment type="subcellular location">
    <subcellularLocation>
        <location evidence="1">Membrane</location>
    </subcellularLocation>
</comment>
<gene>
    <name evidence="9" type="ORF">BJF95_11735</name>
</gene>
<dbReference type="GO" id="GO:0006935">
    <property type="term" value="P:chemotaxis"/>
    <property type="evidence" value="ECO:0007669"/>
    <property type="project" value="UniProtKB-KW"/>
</dbReference>
<proteinExistence type="inferred from homology"/>
<reference evidence="9 10" key="1">
    <citation type="submission" date="2016-09" db="EMBL/GenBank/DDBJ databases">
        <title>Rhizobium oryziradicis sp. nov., isolated from the root of rice.</title>
        <authorList>
            <person name="Zhao J."/>
            <person name="Zhang X."/>
        </authorList>
    </citation>
    <scope>NUCLEOTIDE SEQUENCE [LARGE SCALE GENOMIC DNA]</scope>
    <source>
        <strain evidence="9 10">N19</strain>
    </source>
</reference>
<comment type="similarity">
    <text evidence="3">Belongs to the methyl-accepting chemotaxis (MCP) protein family.</text>
</comment>
<feature type="compositionally biased region" description="Basic and acidic residues" evidence="5">
    <location>
        <begin position="503"/>
        <end position="526"/>
    </location>
</feature>
<feature type="domain" description="Methyl-accepting transducer" evidence="7">
    <location>
        <begin position="585"/>
        <end position="814"/>
    </location>
</feature>
<keyword evidence="6" id="KW-0472">Membrane</keyword>
<evidence type="ECO:0008006" key="11">
    <source>
        <dbReference type="Google" id="ProtNLM"/>
    </source>
</evidence>
<dbReference type="InterPro" id="IPR051310">
    <property type="entry name" value="MCP_chemotaxis"/>
</dbReference>
<dbReference type="PANTHER" id="PTHR43531:SF11">
    <property type="entry name" value="METHYL-ACCEPTING CHEMOTAXIS PROTEIN 3"/>
    <property type="match status" value="1"/>
</dbReference>
<dbReference type="GO" id="GO:0005886">
    <property type="term" value="C:plasma membrane"/>
    <property type="evidence" value="ECO:0007669"/>
    <property type="project" value="TreeGrafter"/>
</dbReference>
<dbReference type="Pfam" id="PF00672">
    <property type="entry name" value="HAMP"/>
    <property type="match status" value="1"/>
</dbReference>